<proteinExistence type="predicted"/>
<evidence type="ECO:0000256" key="1">
    <source>
        <dbReference type="SAM" id="SignalP"/>
    </source>
</evidence>
<accession>A0A8S0ZPU7</accession>
<name>A0A8S0ZPU7_ARCPL</name>
<dbReference type="OrthoDB" id="7921538at2759"/>
<reference evidence="2 3" key="1">
    <citation type="submission" date="2020-04" db="EMBL/GenBank/DDBJ databases">
        <authorList>
            <person name="Wallbank WR R."/>
            <person name="Pardo Diaz C."/>
            <person name="Kozak K."/>
            <person name="Martin S."/>
            <person name="Jiggins C."/>
            <person name="Moest M."/>
            <person name="Warren A I."/>
            <person name="Byers J.R.P. K."/>
            <person name="Montejo-Kovacevich G."/>
            <person name="Yen C E."/>
        </authorList>
    </citation>
    <scope>NUCLEOTIDE SEQUENCE [LARGE SCALE GENOMIC DNA]</scope>
</reference>
<keyword evidence="3" id="KW-1185">Reference proteome</keyword>
<evidence type="ECO:0000313" key="3">
    <source>
        <dbReference type="Proteomes" id="UP000494106"/>
    </source>
</evidence>
<gene>
    <name evidence="2" type="ORF">APLA_LOCUS5920</name>
</gene>
<keyword evidence="1" id="KW-0732">Signal</keyword>
<comment type="caution">
    <text evidence="2">The sequence shown here is derived from an EMBL/GenBank/DDBJ whole genome shotgun (WGS) entry which is preliminary data.</text>
</comment>
<feature type="signal peptide" evidence="1">
    <location>
        <begin position="1"/>
        <end position="25"/>
    </location>
</feature>
<sequence length="72" mass="8044">MSRLSAIVLIAVFTLYLININGVESAKCLQHGNACNNDSQCCFGTKCHRFAKKCQVQINPEELKNPQLKHNP</sequence>
<protein>
    <submittedName>
        <fullName evidence="2">Uncharacterized protein</fullName>
    </submittedName>
</protein>
<dbReference type="EMBL" id="CADEBC010000485">
    <property type="protein sequence ID" value="CAB3235095.1"/>
    <property type="molecule type" value="Genomic_DNA"/>
</dbReference>
<dbReference type="Proteomes" id="UP000494106">
    <property type="component" value="Unassembled WGS sequence"/>
</dbReference>
<feature type="chain" id="PRO_5035768097" evidence="1">
    <location>
        <begin position="26"/>
        <end position="72"/>
    </location>
</feature>
<evidence type="ECO:0000313" key="2">
    <source>
        <dbReference type="EMBL" id="CAB3235095.1"/>
    </source>
</evidence>
<dbReference type="AlphaFoldDB" id="A0A8S0ZPU7"/>
<organism evidence="2 3">
    <name type="scientific">Arctia plantaginis</name>
    <name type="common">Wood tiger moth</name>
    <name type="synonym">Phalaena plantaginis</name>
    <dbReference type="NCBI Taxonomy" id="874455"/>
    <lineage>
        <taxon>Eukaryota</taxon>
        <taxon>Metazoa</taxon>
        <taxon>Ecdysozoa</taxon>
        <taxon>Arthropoda</taxon>
        <taxon>Hexapoda</taxon>
        <taxon>Insecta</taxon>
        <taxon>Pterygota</taxon>
        <taxon>Neoptera</taxon>
        <taxon>Endopterygota</taxon>
        <taxon>Lepidoptera</taxon>
        <taxon>Glossata</taxon>
        <taxon>Ditrysia</taxon>
        <taxon>Noctuoidea</taxon>
        <taxon>Erebidae</taxon>
        <taxon>Arctiinae</taxon>
        <taxon>Arctia</taxon>
    </lineage>
</organism>